<evidence type="ECO:0000313" key="2">
    <source>
        <dbReference type="EMBL" id="ABB37581.1"/>
    </source>
</evidence>
<proteinExistence type="predicted"/>
<dbReference type="EMBL" id="CP000112">
    <property type="protein sequence ID" value="ABB37581.1"/>
    <property type="molecule type" value="Genomic_DNA"/>
</dbReference>
<protein>
    <recommendedName>
        <fullName evidence="1">Anti-bacteriophage protein A/HamA C-terminal domain-containing protein</fullName>
    </recommendedName>
</protein>
<keyword evidence="3" id="KW-1185">Reference proteome</keyword>
<dbReference type="RefSeq" id="WP_011366846.1">
    <property type="nucleotide sequence ID" value="NC_007519.1"/>
</dbReference>
<organism evidence="2 3">
    <name type="scientific">Oleidesulfovibrio alaskensis (strain ATCC BAA-1058 / DSM 17464 / G20)</name>
    <name type="common">Desulfovibrio alaskensis</name>
    <dbReference type="NCBI Taxonomy" id="207559"/>
    <lineage>
        <taxon>Bacteria</taxon>
        <taxon>Pseudomonadati</taxon>
        <taxon>Thermodesulfobacteriota</taxon>
        <taxon>Desulfovibrionia</taxon>
        <taxon>Desulfovibrionales</taxon>
        <taxon>Desulfovibrionaceae</taxon>
        <taxon>Oleidesulfovibrio</taxon>
    </lineage>
</organism>
<reference evidence="2 3" key="1">
    <citation type="journal article" date="2011" name="J. Bacteriol.">
        <title>Complete genome sequence and updated annotation of Desulfovibrio alaskensis G20.</title>
        <authorList>
            <person name="Hauser L.J."/>
            <person name="Land M.L."/>
            <person name="Brown S.D."/>
            <person name="Larimer F."/>
            <person name="Keller K.L."/>
            <person name="Rapp-Giles B.J."/>
            <person name="Price M.N."/>
            <person name="Lin M."/>
            <person name="Bruce D.C."/>
            <person name="Detter J.C."/>
            <person name="Tapia R."/>
            <person name="Han C.S."/>
            <person name="Goodwin L.A."/>
            <person name="Cheng J.F."/>
            <person name="Pitluck S."/>
            <person name="Copeland A."/>
            <person name="Lucas S."/>
            <person name="Nolan M."/>
            <person name="Lapidus A.L."/>
            <person name="Palumbo A.V."/>
            <person name="Wall J.D."/>
        </authorList>
    </citation>
    <scope>NUCLEOTIDE SEQUENCE [LARGE SCALE GENOMIC DNA]</scope>
    <source>
        <strain evidence="3">ATCC BAA 1058 / DSM 17464 / G20</strain>
    </source>
</reference>
<name>Q314R5_OLEA2</name>
<dbReference type="Pfam" id="PF08878">
    <property type="entry name" value="HamA"/>
    <property type="match status" value="1"/>
</dbReference>
<sequence>MTLPMPEKFWDIRIHKVDIHPGVTGLCVGYERGVWRKDQFVRHAMDWLPEFALKESELKGVDSANMVQMVRDAATAIYKSEKFHKRGEFGELFLHMAKRQVFNSIPAVSKIYYKTARNDTVKGFDSVHVVEAEDGLELWLGEVKFYKDLNSAVADVVKELQGHTQTDYLRDEFNLIMNKVDRDWEHYETMKRLMSKNTSLDEVFKRACIPVLLTYESEAICQCSVCDEEYKKLFINEIREAYKLFSSKKLPTDIRIHLFLFPLASKPELIKALDKKLKLWQQL</sequence>
<feature type="domain" description="Anti-bacteriophage protein A/HamA C-terminal" evidence="1">
    <location>
        <begin position="9"/>
        <end position="277"/>
    </location>
</feature>
<dbReference type="KEGG" id="dde:Dde_0780"/>
<dbReference type="DNASU" id="3755736"/>
<dbReference type="HOGENOM" id="CLU_079359_1_0_7"/>
<dbReference type="Proteomes" id="UP000002710">
    <property type="component" value="Chromosome"/>
</dbReference>
<evidence type="ECO:0000259" key="1">
    <source>
        <dbReference type="Pfam" id="PF08878"/>
    </source>
</evidence>
<evidence type="ECO:0000313" key="3">
    <source>
        <dbReference type="Proteomes" id="UP000002710"/>
    </source>
</evidence>
<gene>
    <name evidence="2" type="ordered locus">Dde_0780</name>
</gene>
<dbReference type="AlphaFoldDB" id="Q314R5"/>
<dbReference type="InterPro" id="IPR014976">
    <property type="entry name" value="AbpA_HamA_C"/>
</dbReference>
<accession>Q314R5</accession>
<dbReference type="STRING" id="207559.Dde_0780"/>
<dbReference type="eggNOG" id="ENOG502Z96M">
    <property type="taxonomic scope" value="Bacteria"/>
</dbReference>